<evidence type="ECO:0000256" key="12">
    <source>
        <dbReference type="ARBA" id="ARBA00049128"/>
    </source>
</evidence>
<dbReference type="InterPro" id="IPR018303">
    <property type="entry name" value="ATPase_P-typ_P_site"/>
</dbReference>
<dbReference type="GO" id="GO:0000287">
    <property type="term" value="F:magnesium ion binding"/>
    <property type="evidence" value="ECO:0007669"/>
    <property type="project" value="UniProtKB-UniRule"/>
</dbReference>
<dbReference type="PRINTS" id="PR00119">
    <property type="entry name" value="CATATPASE"/>
</dbReference>
<feature type="compositionally biased region" description="Low complexity" evidence="17">
    <location>
        <begin position="107"/>
        <end position="117"/>
    </location>
</feature>
<feature type="compositionally biased region" description="Basic and acidic residues" evidence="17">
    <location>
        <begin position="866"/>
        <end position="875"/>
    </location>
</feature>
<keyword evidence="4 15" id="KW-0479">Metal-binding</keyword>
<feature type="region of interest" description="Disordered" evidence="17">
    <location>
        <begin position="887"/>
        <end position="906"/>
    </location>
</feature>
<evidence type="ECO:0000256" key="4">
    <source>
        <dbReference type="ARBA" id="ARBA00022723"/>
    </source>
</evidence>
<evidence type="ECO:0000256" key="7">
    <source>
        <dbReference type="ARBA" id="ARBA00022842"/>
    </source>
</evidence>
<keyword evidence="10 16" id="KW-0472">Membrane</keyword>
<feature type="region of interest" description="Disordered" evidence="17">
    <location>
        <begin position="82"/>
        <end position="119"/>
    </location>
</feature>
<dbReference type="Proteomes" id="UP000799766">
    <property type="component" value="Unassembled WGS sequence"/>
</dbReference>
<sequence>MGITPAGTSRRPGSPSLTIDTSGNTALPPSGATAPGPGADSTSRSPAGRSTATSPTSPSGFQPLSPRKRHRGYSLRRAVFHRNLEDNSPGANSPSSTIELSDVGHPSSTTVSETSVTAGPAPLELLEESKRAQKSGGIQGISALPHYESWIANRAGKNAGVRGIKALCQQIRKKVLRISDIPPSKDGRHIDLDASRNESLIDERTGRIYIGNTIRSTRYTAWNFLPRQLVAQFSKLANFYFLCVSILQMIPGLSTTGRYTTILPLLFFVSISMSKEGYDDFRRYKLDKVENNRDTKVLHAYRPIPGTTSTEEEDDPKSKKASGHIHWATIKWKDVQVGEIVKLNRDEAAPADMVLLYSSGFNGVAYFETMALDGETNLKTKQTTHSLAKVCKSPGDVAKCRAHFVVEDPNLDLYNFEGKVTVDGETAPLTNTEVIYRGSVLRNTPEAIGMVIYSGEECKIRMNANKNPRIKAPRLQSMVNKIVLVMVVFVILLSVFNSVAYQFWSSRVEDDAWYLTDASVAFFPIFASFIIMFNTLIPLSLYVSLEIVKLFQMFFLNDIDMYHEESDTPFEARTSTINEELGQVSYIFSDKTGTLTDNSMKFRKMSVAGTAWLHDKDIKEVAQEKKTVERKKSKGKRPMRKAWTSVAIEPNRLGRSERGPISPIEDPPFSPLTDAERRPADVKRWSSWTSSARPSKSQPEMRTEDLLRYLQLKPYTLFARKARLFLLSIALCHTCLPETKDDGEISFQASSPDELALVQAARDLGYLVFDRDAQILTLKVYPNGLNAEPVIEQYEILDVIEFSSQRKRMSVVLRFPDKRICVLCKGADTVIMQRLKLATLANQKVVEIEQRANKRKSLEAQHAIARRSEQVERKSSLHRASMSLARSSIGTLGRPSMPGNQMQRTRDELDSWLTQREQDVDISSVENDTVYYSPRPSMQLGSNRQSAAFSDPRNSVQVEDVDELVDESLVVDEPAVIERTFQHINDFATEGLRTLLYGYRFMDEAEYNRWKKIYHDATTSLVDRTRRVEEAGELIEVELDLGGATAIEDKLQKGVPHAIDKLRRANIKMWMLTGDKRETAINIGHSCRLIKDYSYVTVLDHEAGEVEQHIAAAILAINHGQVAHSVVVIDGRTLGLIEADKNLHPLFFELAVMADAVVCCRASPSQKAGLVKAVRKKVKKSVTLAIGDGANDIAMIQEAHVGIGITGKEGLQAARTSDYSFAQFRFLAKLLLVHGRWNYVRTCKYTVGTFWKEMLFYLTQAMYQRWNGHTGTSLYEEWSLTMFNTLFTSLPVIFLGIAEKELRSSTLLAVPELYHKGQRSEAFNFPVYLGWMFMASSEAAIIYFSMLGIFGQALFTHGVDLYAMGVMTYASCVILISIKLLGIEMHNKSVVPFIGMFLSIGAFFLWHLVISAIYAPDNPIYNVRDGFLDRFGRNPLWWITLVLILTSCVLYEIGVQSLRATFWPDDTHIFQQLEHDPVMRARFERAAAPELQQGCASADWQRKEERRAKRAAKKANKKAAKMATAVSLTEEERCEGLKDAGMLSYKEEREREEQRREGEVLELIQSRLEQEREVEREDGSAQKRESGLDVSEMLSRRFGSVRRESDGG</sequence>
<dbReference type="SUPFAM" id="SSF81653">
    <property type="entry name" value="Calcium ATPase, transduction domain A"/>
    <property type="match status" value="1"/>
</dbReference>
<dbReference type="InterPro" id="IPR036412">
    <property type="entry name" value="HAD-like_sf"/>
</dbReference>
<feature type="compositionally biased region" description="Low complexity" evidence="17">
    <location>
        <begin position="25"/>
        <end position="42"/>
    </location>
</feature>
<evidence type="ECO:0000256" key="15">
    <source>
        <dbReference type="PIRSR" id="PIRSR606539-3"/>
    </source>
</evidence>
<evidence type="ECO:0000256" key="13">
    <source>
        <dbReference type="PIRSR" id="PIRSR606539-1"/>
    </source>
</evidence>
<feature type="compositionally biased region" description="Polar residues" evidence="17">
    <location>
        <begin position="15"/>
        <end position="24"/>
    </location>
</feature>
<dbReference type="FunFam" id="3.40.50.1000:FF:000172">
    <property type="entry name" value="Phospholipid-transporting ATPase"/>
    <property type="match status" value="1"/>
</dbReference>
<dbReference type="PANTHER" id="PTHR24092">
    <property type="entry name" value="PROBABLE PHOSPHOLIPID-TRANSPORTING ATPASE"/>
    <property type="match status" value="1"/>
</dbReference>
<evidence type="ECO:0000256" key="8">
    <source>
        <dbReference type="ARBA" id="ARBA00022967"/>
    </source>
</evidence>
<evidence type="ECO:0000256" key="14">
    <source>
        <dbReference type="PIRSR" id="PIRSR606539-2"/>
    </source>
</evidence>
<feature type="binding site" evidence="14">
    <location>
        <position position="802"/>
    </location>
    <ligand>
        <name>ATP</name>
        <dbReference type="ChEBI" id="CHEBI:30616"/>
    </ligand>
</feature>
<dbReference type="GO" id="GO:0005886">
    <property type="term" value="C:plasma membrane"/>
    <property type="evidence" value="ECO:0007669"/>
    <property type="project" value="TreeGrafter"/>
</dbReference>
<dbReference type="SUPFAM" id="SSF56784">
    <property type="entry name" value="HAD-like"/>
    <property type="match status" value="1"/>
</dbReference>
<dbReference type="Pfam" id="PF00702">
    <property type="entry name" value="Hydrolase"/>
    <property type="match status" value="1"/>
</dbReference>
<comment type="similarity">
    <text evidence="2 16">Belongs to the cation transport ATPase (P-type) (TC 3.A.3) family. Type IV subfamily.</text>
</comment>
<reference evidence="20" key="1">
    <citation type="journal article" date="2020" name="Stud. Mycol.">
        <title>101 Dothideomycetes genomes: a test case for predicting lifestyles and emergence of pathogens.</title>
        <authorList>
            <person name="Haridas S."/>
            <person name="Albert R."/>
            <person name="Binder M."/>
            <person name="Bloem J."/>
            <person name="Labutti K."/>
            <person name="Salamov A."/>
            <person name="Andreopoulos B."/>
            <person name="Baker S."/>
            <person name="Barry K."/>
            <person name="Bills G."/>
            <person name="Bluhm B."/>
            <person name="Cannon C."/>
            <person name="Castanera R."/>
            <person name="Culley D."/>
            <person name="Daum C."/>
            <person name="Ezra D."/>
            <person name="Gonzalez J."/>
            <person name="Henrissat B."/>
            <person name="Kuo A."/>
            <person name="Liang C."/>
            <person name="Lipzen A."/>
            <person name="Lutzoni F."/>
            <person name="Magnuson J."/>
            <person name="Mondo S."/>
            <person name="Nolan M."/>
            <person name="Ohm R."/>
            <person name="Pangilinan J."/>
            <person name="Park H.-J."/>
            <person name="Ramirez L."/>
            <person name="Alfaro M."/>
            <person name="Sun H."/>
            <person name="Tritt A."/>
            <person name="Yoshinaga Y."/>
            <person name="Zwiers L.-H."/>
            <person name="Turgeon B."/>
            <person name="Goodwin S."/>
            <person name="Spatafora J."/>
            <person name="Crous P."/>
            <person name="Grigoriev I."/>
        </authorList>
    </citation>
    <scope>NUCLEOTIDE SEQUENCE</scope>
    <source>
        <strain evidence="20">ATCC 16933</strain>
    </source>
</reference>
<feature type="region of interest" description="Disordered" evidence="17">
    <location>
        <begin position="1"/>
        <end position="70"/>
    </location>
</feature>
<feature type="transmembrane region" description="Helical" evidence="16">
    <location>
        <begin position="521"/>
        <end position="545"/>
    </location>
</feature>
<dbReference type="EC" id="7.6.2.1" evidence="16"/>
<protein>
    <recommendedName>
        <fullName evidence="16">Phospholipid-transporting ATPase</fullName>
        <ecNumber evidence="16">7.6.2.1</ecNumber>
    </recommendedName>
</protein>
<feature type="binding site" evidence="14">
    <location>
        <position position="754"/>
    </location>
    <ligand>
        <name>ATP</name>
        <dbReference type="ChEBI" id="CHEBI:30616"/>
    </ligand>
</feature>
<feature type="transmembrane region" description="Helical" evidence="16">
    <location>
        <begin position="1328"/>
        <end position="1355"/>
    </location>
</feature>
<accession>A0A6A6NN84</accession>
<dbReference type="GO" id="GO:0005524">
    <property type="term" value="F:ATP binding"/>
    <property type="evidence" value="ECO:0007669"/>
    <property type="project" value="UniProtKB-UniRule"/>
</dbReference>
<name>A0A6A6NN84_9PEZI</name>
<dbReference type="NCBIfam" id="TIGR01652">
    <property type="entry name" value="ATPase-Plipid"/>
    <property type="match status" value="2"/>
</dbReference>
<evidence type="ECO:0000256" key="5">
    <source>
        <dbReference type="ARBA" id="ARBA00022741"/>
    </source>
</evidence>
<feature type="compositionally biased region" description="Polar residues" evidence="17">
    <location>
        <begin position="939"/>
        <end position="953"/>
    </location>
</feature>
<dbReference type="InterPro" id="IPR023298">
    <property type="entry name" value="ATPase_P-typ_TM_dom_sf"/>
</dbReference>
<evidence type="ECO:0000313" key="20">
    <source>
        <dbReference type="EMBL" id="KAF2453146.1"/>
    </source>
</evidence>
<dbReference type="GO" id="GO:0016887">
    <property type="term" value="F:ATP hydrolysis activity"/>
    <property type="evidence" value="ECO:0007669"/>
    <property type="project" value="InterPro"/>
</dbReference>
<dbReference type="PANTHER" id="PTHR24092:SF174">
    <property type="entry name" value="PHOSPHOLIPID-TRANSPORTING ATPASE DNF3-RELATED"/>
    <property type="match status" value="1"/>
</dbReference>
<dbReference type="Pfam" id="PF13246">
    <property type="entry name" value="Cation_ATPase"/>
    <property type="match status" value="1"/>
</dbReference>
<feature type="binding site" evidence="14">
    <location>
        <position position="591"/>
    </location>
    <ligand>
        <name>ATP</name>
        <dbReference type="ChEBI" id="CHEBI:30616"/>
    </ligand>
</feature>
<dbReference type="SUPFAM" id="SSF81665">
    <property type="entry name" value="Calcium ATPase, transmembrane domain M"/>
    <property type="match status" value="1"/>
</dbReference>
<keyword evidence="21" id="KW-1185">Reference proteome</keyword>
<feature type="region of interest" description="Disordered" evidence="17">
    <location>
        <begin position="1569"/>
        <end position="1608"/>
    </location>
</feature>
<feature type="transmembrane region" description="Helical" evidence="16">
    <location>
        <begin position="1435"/>
        <end position="1453"/>
    </location>
</feature>
<keyword evidence="5 14" id="KW-0547">Nucleotide-binding</keyword>
<feature type="transmembrane region" description="Helical" evidence="16">
    <location>
        <begin position="1393"/>
        <end position="1415"/>
    </location>
</feature>
<evidence type="ECO:0000259" key="19">
    <source>
        <dbReference type="Pfam" id="PF16212"/>
    </source>
</evidence>
<dbReference type="SUPFAM" id="SSF81660">
    <property type="entry name" value="Metal cation-transporting ATPase, ATP-binding domain N"/>
    <property type="match status" value="1"/>
</dbReference>
<dbReference type="Pfam" id="PF16209">
    <property type="entry name" value="PhoLip_ATPase_N"/>
    <property type="match status" value="1"/>
</dbReference>
<dbReference type="Gene3D" id="2.70.150.10">
    <property type="entry name" value="Calcium-transporting ATPase, cytoplasmic transduction domain A"/>
    <property type="match status" value="1"/>
</dbReference>
<feature type="domain" description="P-type ATPase C-terminal" evidence="19">
    <location>
        <begin position="1214"/>
        <end position="1465"/>
    </location>
</feature>
<feature type="domain" description="P-type ATPase N-terminal" evidence="18">
    <location>
        <begin position="206"/>
        <end position="262"/>
    </location>
</feature>
<feature type="binding site" evidence="15">
    <location>
        <position position="590"/>
    </location>
    <ligand>
        <name>Mg(2+)</name>
        <dbReference type="ChEBI" id="CHEBI:18420"/>
    </ligand>
</feature>
<dbReference type="Gene3D" id="3.40.50.1000">
    <property type="entry name" value="HAD superfamily/HAD-like"/>
    <property type="match status" value="2"/>
</dbReference>
<feature type="region of interest" description="Disordered" evidence="17">
    <location>
        <begin position="652"/>
        <end position="678"/>
    </location>
</feature>
<dbReference type="FunFam" id="3.40.1110.10:FF:000090">
    <property type="entry name" value="Phospholipid-transporting ATPase"/>
    <property type="match status" value="1"/>
</dbReference>
<dbReference type="GO" id="GO:0006892">
    <property type="term" value="P:post-Golgi vesicle-mediated transport"/>
    <property type="evidence" value="ECO:0007669"/>
    <property type="project" value="TreeGrafter"/>
</dbReference>
<evidence type="ECO:0000259" key="18">
    <source>
        <dbReference type="Pfam" id="PF16209"/>
    </source>
</evidence>
<feature type="binding site" evidence="14">
    <location>
        <position position="825"/>
    </location>
    <ligand>
        <name>ATP</name>
        <dbReference type="ChEBI" id="CHEBI:30616"/>
    </ligand>
</feature>
<evidence type="ECO:0000256" key="16">
    <source>
        <dbReference type="RuleBase" id="RU362033"/>
    </source>
</evidence>
<dbReference type="PROSITE" id="PS00154">
    <property type="entry name" value="ATPASE_E1_E2"/>
    <property type="match status" value="1"/>
</dbReference>
<evidence type="ECO:0000256" key="1">
    <source>
        <dbReference type="ARBA" id="ARBA00004141"/>
    </source>
</evidence>
<dbReference type="GO" id="GO:0140326">
    <property type="term" value="F:ATPase-coupled intramembrane lipid transporter activity"/>
    <property type="evidence" value="ECO:0007669"/>
    <property type="project" value="UniProtKB-EC"/>
</dbReference>
<feature type="region of interest" description="Disordered" evidence="17">
    <location>
        <begin position="934"/>
        <end position="953"/>
    </location>
</feature>
<dbReference type="Pfam" id="PF16212">
    <property type="entry name" value="PhoLip_ATPase_C"/>
    <property type="match status" value="1"/>
</dbReference>
<comment type="cofactor">
    <cofactor evidence="15">
        <name>Mg(2+)</name>
        <dbReference type="ChEBI" id="CHEBI:18420"/>
    </cofactor>
</comment>
<proteinExistence type="inferred from homology"/>
<dbReference type="OrthoDB" id="377733at2759"/>
<feature type="active site" description="4-aspartylphosphate intermediate" evidence="13">
    <location>
        <position position="590"/>
    </location>
</feature>
<dbReference type="Gene3D" id="3.40.1110.10">
    <property type="entry name" value="Calcium-transporting ATPase, cytoplasmic domain N"/>
    <property type="match status" value="3"/>
</dbReference>
<dbReference type="InterPro" id="IPR023214">
    <property type="entry name" value="HAD_sf"/>
</dbReference>
<dbReference type="GO" id="GO:0045332">
    <property type="term" value="P:phospholipid translocation"/>
    <property type="evidence" value="ECO:0007669"/>
    <property type="project" value="TreeGrafter"/>
</dbReference>
<gene>
    <name evidence="20" type="ORF">BDY21DRAFT_293484</name>
</gene>
<dbReference type="InterPro" id="IPR008250">
    <property type="entry name" value="ATPase_P-typ_transduc_dom_A_sf"/>
</dbReference>
<evidence type="ECO:0000313" key="21">
    <source>
        <dbReference type="Proteomes" id="UP000799766"/>
    </source>
</evidence>
<dbReference type="InterPro" id="IPR006539">
    <property type="entry name" value="P-type_ATPase_IV"/>
</dbReference>
<organism evidence="20 21">
    <name type="scientific">Lineolata rhizophorae</name>
    <dbReference type="NCBI Taxonomy" id="578093"/>
    <lineage>
        <taxon>Eukaryota</taxon>
        <taxon>Fungi</taxon>
        <taxon>Dikarya</taxon>
        <taxon>Ascomycota</taxon>
        <taxon>Pezizomycotina</taxon>
        <taxon>Dothideomycetes</taxon>
        <taxon>Dothideomycetes incertae sedis</taxon>
        <taxon>Lineolatales</taxon>
        <taxon>Lineolataceae</taxon>
        <taxon>Lineolata</taxon>
    </lineage>
</organism>
<dbReference type="GO" id="GO:0032456">
    <property type="term" value="P:endocytic recycling"/>
    <property type="evidence" value="ECO:0007669"/>
    <property type="project" value="TreeGrafter"/>
</dbReference>
<keyword evidence="6 14" id="KW-0067">ATP-binding</keyword>
<evidence type="ECO:0000256" key="6">
    <source>
        <dbReference type="ARBA" id="ARBA00022840"/>
    </source>
</evidence>
<feature type="binding site" evidence="14">
    <location>
        <position position="590"/>
    </location>
    <ligand>
        <name>ATP</name>
        <dbReference type="ChEBI" id="CHEBI:30616"/>
    </ligand>
</feature>
<evidence type="ECO:0000256" key="2">
    <source>
        <dbReference type="ARBA" id="ARBA00008109"/>
    </source>
</evidence>
<feature type="compositionally biased region" description="Polar residues" evidence="17">
    <location>
        <begin position="89"/>
        <end position="99"/>
    </location>
</feature>
<evidence type="ECO:0000256" key="9">
    <source>
        <dbReference type="ARBA" id="ARBA00022989"/>
    </source>
</evidence>
<dbReference type="NCBIfam" id="TIGR01494">
    <property type="entry name" value="ATPase_P-type"/>
    <property type="match status" value="1"/>
</dbReference>
<keyword evidence="9 16" id="KW-1133">Transmembrane helix</keyword>
<evidence type="ECO:0000256" key="10">
    <source>
        <dbReference type="ARBA" id="ARBA00023136"/>
    </source>
</evidence>
<feature type="binding site" evidence="15">
    <location>
        <position position="592"/>
    </location>
    <ligand>
        <name>Mg(2+)</name>
        <dbReference type="ChEBI" id="CHEBI:18420"/>
    </ligand>
</feature>
<feature type="transmembrane region" description="Helical" evidence="16">
    <location>
        <begin position="1361"/>
        <end position="1381"/>
    </location>
</feature>
<keyword evidence="8 16" id="KW-1278">Translocase</keyword>
<comment type="catalytic activity">
    <reaction evidence="11 16">
        <text>ATP + H2O + phospholipidSide 1 = ADP + phosphate + phospholipidSide 2.</text>
        <dbReference type="EC" id="7.6.2.1"/>
    </reaction>
</comment>
<comment type="subcellular location">
    <subcellularLocation>
        <location evidence="1 16">Membrane</location>
        <topology evidence="1 16">Multi-pass membrane protein</topology>
    </subcellularLocation>
</comment>
<evidence type="ECO:0000256" key="17">
    <source>
        <dbReference type="SAM" id="MobiDB-lite"/>
    </source>
</evidence>
<dbReference type="GO" id="GO:0005802">
    <property type="term" value="C:trans-Golgi network"/>
    <property type="evidence" value="ECO:0007669"/>
    <property type="project" value="TreeGrafter"/>
</dbReference>
<dbReference type="InterPro" id="IPR001757">
    <property type="entry name" value="P_typ_ATPase"/>
</dbReference>
<feature type="compositionally biased region" description="Polar residues" evidence="17">
    <location>
        <begin position="43"/>
        <end position="62"/>
    </location>
</feature>
<feature type="binding site" evidence="14">
    <location>
        <position position="592"/>
    </location>
    <ligand>
        <name>ATP</name>
        <dbReference type="ChEBI" id="CHEBI:30616"/>
    </ligand>
</feature>
<dbReference type="InterPro" id="IPR032630">
    <property type="entry name" value="P_typ_ATPase_c"/>
</dbReference>
<dbReference type="EMBL" id="MU001699">
    <property type="protein sequence ID" value="KAF2453146.1"/>
    <property type="molecule type" value="Genomic_DNA"/>
</dbReference>
<comment type="catalytic activity">
    <reaction evidence="12">
        <text>a 1,2-diacyl-sn-glycero-3-phosphoethanolamine(out) + ATP + H2O = a 1,2-diacyl-sn-glycero-3-phosphoethanolamine(in) + ADP + phosphate + H(+)</text>
        <dbReference type="Rhea" id="RHEA:66132"/>
        <dbReference type="ChEBI" id="CHEBI:15377"/>
        <dbReference type="ChEBI" id="CHEBI:15378"/>
        <dbReference type="ChEBI" id="CHEBI:30616"/>
        <dbReference type="ChEBI" id="CHEBI:43474"/>
        <dbReference type="ChEBI" id="CHEBI:64612"/>
        <dbReference type="ChEBI" id="CHEBI:456216"/>
    </reaction>
    <physiologicalReaction direction="left-to-right" evidence="12">
        <dbReference type="Rhea" id="RHEA:66133"/>
    </physiologicalReaction>
</comment>
<feature type="region of interest" description="Disordered" evidence="17">
    <location>
        <begin position="857"/>
        <end position="879"/>
    </location>
</feature>
<evidence type="ECO:0000256" key="3">
    <source>
        <dbReference type="ARBA" id="ARBA00022692"/>
    </source>
</evidence>
<feature type="transmembrane region" description="Helical" evidence="16">
    <location>
        <begin position="482"/>
        <end position="501"/>
    </location>
</feature>
<evidence type="ECO:0000256" key="11">
    <source>
        <dbReference type="ARBA" id="ARBA00034036"/>
    </source>
</evidence>
<dbReference type="InterPro" id="IPR023299">
    <property type="entry name" value="ATPase_P-typ_cyto_dom_N"/>
</dbReference>
<keyword evidence="3 16" id="KW-0812">Transmembrane</keyword>
<keyword evidence="7 15" id="KW-0460">Magnesium</keyword>
<dbReference type="InterPro" id="IPR032631">
    <property type="entry name" value="P-type_ATPase_N"/>
</dbReference>
<feature type="compositionally biased region" description="Basic and acidic residues" evidence="17">
    <location>
        <begin position="1569"/>
        <end position="1587"/>
    </location>
</feature>